<dbReference type="PATRIC" id="fig|263475.3.peg.2563"/>
<organism evidence="2 3">
    <name type="scientific">Viridibacillus arvi</name>
    <dbReference type="NCBI Taxonomy" id="263475"/>
    <lineage>
        <taxon>Bacteria</taxon>
        <taxon>Bacillati</taxon>
        <taxon>Bacillota</taxon>
        <taxon>Bacilli</taxon>
        <taxon>Bacillales</taxon>
        <taxon>Caryophanaceae</taxon>
        <taxon>Viridibacillus</taxon>
    </lineage>
</organism>
<reference evidence="3" key="1">
    <citation type="submission" date="2015-08" db="EMBL/GenBank/DDBJ databases">
        <title>Fjat-10028 dsm 16317.</title>
        <authorList>
            <person name="Liu B."/>
            <person name="Wang J."/>
            <person name="Zhu Y."/>
            <person name="Liu G."/>
            <person name="Chen Q."/>
            <person name="Chen Z."/>
            <person name="Lan J."/>
            <person name="Che J."/>
            <person name="Ge C."/>
            <person name="Shi H."/>
            <person name="Pan Z."/>
            <person name="Liu X."/>
        </authorList>
    </citation>
    <scope>NUCLEOTIDE SEQUENCE [LARGE SCALE GENOMIC DNA]</scope>
    <source>
        <strain evidence="3">DSM 16317</strain>
    </source>
</reference>
<dbReference type="EMBL" id="LILB01000007">
    <property type="protein sequence ID" value="KOO48402.1"/>
    <property type="molecule type" value="Genomic_DNA"/>
</dbReference>
<evidence type="ECO:0000313" key="3">
    <source>
        <dbReference type="Proteomes" id="UP000036867"/>
    </source>
</evidence>
<keyword evidence="3" id="KW-1185">Reference proteome</keyword>
<keyword evidence="2" id="KW-0689">Ribosomal protein</keyword>
<feature type="domain" description="Ribosomal protein eL8/eL30/eS12/Gadd45" evidence="1">
    <location>
        <begin position="4"/>
        <end position="82"/>
    </location>
</feature>
<dbReference type="Proteomes" id="UP000036867">
    <property type="component" value="Unassembled WGS sequence"/>
</dbReference>
<dbReference type="OrthoDB" id="2353623at2"/>
<dbReference type="STRING" id="263475.AMD00_18605"/>
<sequence length="82" mass="8754">MSYEKVKKAKKTIIGTKQAVKAMCTGHVTEIFVALNADDRITTHAVQLAQKNGIPIVFVDSKKELGRACGIQVGAAVVAITE</sequence>
<evidence type="ECO:0000259" key="1">
    <source>
        <dbReference type="Pfam" id="PF01248"/>
    </source>
</evidence>
<dbReference type="InterPro" id="IPR004038">
    <property type="entry name" value="Ribosomal_eL8/eL30/eS12/Gad45"/>
</dbReference>
<proteinExistence type="predicted"/>
<dbReference type="RefSeq" id="WP_053418536.1">
    <property type="nucleotide sequence ID" value="NZ_JBCMHV010000016.1"/>
</dbReference>
<dbReference type="GeneID" id="301138109"/>
<evidence type="ECO:0000313" key="2">
    <source>
        <dbReference type="EMBL" id="KOO48402.1"/>
    </source>
</evidence>
<dbReference type="GO" id="GO:0005840">
    <property type="term" value="C:ribosome"/>
    <property type="evidence" value="ECO:0007669"/>
    <property type="project" value="UniProtKB-KW"/>
</dbReference>
<dbReference type="Pfam" id="PF01248">
    <property type="entry name" value="Ribosomal_L7Ae"/>
    <property type="match status" value="1"/>
</dbReference>
<protein>
    <submittedName>
        <fullName evidence="2">Ribosomal protein L7Ae-like protein</fullName>
    </submittedName>
</protein>
<keyword evidence="2" id="KW-0687">Ribonucleoprotein</keyword>
<dbReference type="AlphaFoldDB" id="A0A0M0LBX3"/>
<dbReference type="Gene3D" id="3.30.1330.30">
    <property type="match status" value="1"/>
</dbReference>
<dbReference type="SUPFAM" id="SSF55315">
    <property type="entry name" value="L30e-like"/>
    <property type="match status" value="1"/>
</dbReference>
<gene>
    <name evidence="2" type="ORF">AMD00_18605</name>
</gene>
<name>A0A0M0LBX3_9BACL</name>
<comment type="caution">
    <text evidence="2">The sequence shown here is derived from an EMBL/GenBank/DDBJ whole genome shotgun (WGS) entry which is preliminary data.</text>
</comment>
<dbReference type="InterPro" id="IPR029064">
    <property type="entry name" value="Ribosomal_eL30-like_sf"/>
</dbReference>
<accession>A0A0M0LBX3</accession>